<dbReference type="InterPro" id="IPR012916">
    <property type="entry name" value="RED_N"/>
</dbReference>
<feature type="region of interest" description="Disordered" evidence="3">
    <location>
        <begin position="1"/>
        <end position="96"/>
    </location>
</feature>
<organism evidence="5 6">
    <name type="scientific">Cyclotella atomus</name>
    <dbReference type="NCBI Taxonomy" id="382360"/>
    <lineage>
        <taxon>Eukaryota</taxon>
        <taxon>Sar</taxon>
        <taxon>Stramenopiles</taxon>
        <taxon>Ochrophyta</taxon>
        <taxon>Bacillariophyta</taxon>
        <taxon>Coscinodiscophyceae</taxon>
        <taxon>Thalassiosirophycidae</taxon>
        <taxon>Stephanodiscales</taxon>
        <taxon>Stephanodiscaceae</taxon>
        <taxon>Cyclotella</taxon>
    </lineage>
</organism>
<feature type="compositionally biased region" description="Acidic residues" evidence="3">
    <location>
        <begin position="501"/>
        <end position="513"/>
    </location>
</feature>
<evidence type="ECO:0000313" key="5">
    <source>
        <dbReference type="EMBL" id="KAL3773011.1"/>
    </source>
</evidence>
<name>A0ABD3NAJ6_9STRA</name>
<proteinExistence type="predicted"/>
<reference evidence="5 6" key="1">
    <citation type="submission" date="2024-10" db="EMBL/GenBank/DDBJ databases">
        <title>Updated reference genomes for cyclostephanoid diatoms.</title>
        <authorList>
            <person name="Roberts W.R."/>
            <person name="Alverson A.J."/>
        </authorList>
    </citation>
    <scope>NUCLEOTIDE SEQUENCE [LARGE SCALE GENOMIC DNA]</scope>
    <source>
        <strain evidence="5 6">AJA010-31</strain>
    </source>
</reference>
<keyword evidence="6" id="KW-1185">Reference proteome</keyword>
<feature type="region of interest" description="Disordered" evidence="3">
    <location>
        <begin position="439"/>
        <end position="513"/>
    </location>
</feature>
<evidence type="ECO:0000313" key="6">
    <source>
        <dbReference type="Proteomes" id="UP001530400"/>
    </source>
</evidence>
<evidence type="ECO:0000256" key="2">
    <source>
        <dbReference type="ARBA" id="ARBA00023242"/>
    </source>
</evidence>
<dbReference type="EMBL" id="JALLPJ020001251">
    <property type="protein sequence ID" value="KAL3773011.1"/>
    <property type="molecule type" value="Genomic_DNA"/>
</dbReference>
<feature type="compositionally biased region" description="Basic and acidic residues" evidence="3">
    <location>
        <begin position="485"/>
        <end position="500"/>
    </location>
</feature>
<evidence type="ECO:0000256" key="3">
    <source>
        <dbReference type="SAM" id="MobiDB-lite"/>
    </source>
</evidence>
<sequence>MNNEAFRSLVNAKRKSTKEIAREAVEQEFRKRKRNRDDQGYGSDDSDDSNGNDRKQRSRRQDEEAKKDDVDPSSSSTKRGKREKKPEYRDRARERREGKAVDYALLDVHVDLDTSHAAHDGPVTAEDRKRQAELSKYLGGDEEHTHLVKGLDRVLAEKVRREEMGQVQDYDFDEFVEEAFEKGNAAAAGDVGGGLHSVRPNSDLGRSVLGYLLQRQGRSDNNNKLAMSARVKANPALQKSIQRSILTFSLNSDTRRRKHVWDAPQLSVQAFTTDNVATLKATPLDRQLITTITNKLKGHLLRVKHGNVTFSKDVASNVNNEEASPDAEQKQNTTSVTAESKTRPAPESDSDDDIFENAGDYIPPTAEEAKTNAAESKSVNKETNTNANGDATKKKSSIFDNLITKPTPAATVQPRKLQIQLSQQHQSKNVINRDVIGAAASSSDDQPITKRRGPQTAAMEGYSMSNYSGGYGEDIDVDFGNFDEDDRRKQKKKETNGGDDDKNDNEEDEGNGF</sequence>
<dbReference type="Pfam" id="PF07808">
    <property type="entry name" value="RED_N"/>
    <property type="match status" value="1"/>
</dbReference>
<dbReference type="AlphaFoldDB" id="A0ABD3NAJ6"/>
<feature type="compositionally biased region" description="Basic and acidic residues" evidence="3">
    <location>
        <begin position="51"/>
        <end position="70"/>
    </location>
</feature>
<dbReference type="Proteomes" id="UP001530400">
    <property type="component" value="Unassembled WGS sequence"/>
</dbReference>
<comment type="caution">
    <text evidence="5">The sequence shown here is derived from an EMBL/GenBank/DDBJ whole genome shotgun (WGS) entry which is preliminary data.</text>
</comment>
<feature type="region of interest" description="Disordered" evidence="3">
    <location>
        <begin position="316"/>
        <end position="400"/>
    </location>
</feature>
<comment type="subcellular location">
    <subcellularLocation>
        <location evidence="1">Nucleus</location>
    </subcellularLocation>
</comment>
<dbReference type="GO" id="GO:0005634">
    <property type="term" value="C:nucleus"/>
    <property type="evidence" value="ECO:0007669"/>
    <property type="project" value="UniProtKB-SubCell"/>
</dbReference>
<protein>
    <recommendedName>
        <fullName evidence="4">RED-like N-terminal domain-containing protein</fullName>
    </recommendedName>
</protein>
<feature type="compositionally biased region" description="Basic and acidic residues" evidence="3">
    <location>
        <begin position="84"/>
        <end position="96"/>
    </location>
</feature>
<accession>A0ABD3NAJ6</accession>
<evidence type="ECO:0000256" key="1">
    <source>
        <dbReference type="ARBA" id="ARBA00004123"/>
    </source>
</evidence>
<dbReference type="InterPro" id="IPR039896">
    <property type="entry name" value="Red-like"/>
</dbReference>
<gene>
    <name evidence="5" type="ORF">ACHAWO_003966</name>
</gene>
<feature type="compositionally biased region" description="Polar residues" evidence="3">
    <location>
        <begin position="330"/>
        <end position="339"/>
    </location>
</feature>
<dbReference type="PANTHER" id="PTHR12765">
    <property type="entry name" value="RED PROTEIN IK FACTOR CYTOKINE IK"/>
    <property type="match status" value="1"/>
</dbReference>
<evidence type="ECO:0000259" key="4">
    <source>
        <dbReference type="Pfam" id="PF07808"/>
    </source>
</evidence>
<keyword evidence="2" id="KW-0539">Nucleus</keyword>
<feature type="domain" description="RED-like N-terminal" evidence="4">
    <location>
        <begin position="72"/>
        <end position="227"/>
    </location>
</feature>
<feature type="compositionally biased region" description="Polar residues" evidence="3">
    <location>
        <begin position="373"/>
        <end position="389"/>
    </location>
</feature>
<feature type="compositionally biased region" description="Acidic residues" evidence="3">
    <location>
        <begin position="473"/>
        <end position="484"/>
    </location>
</feature>
<feature type="compositionally biased region" description="Basic and acidic residues" evidence="3">
    <location>
        <begin position="17"/>
        <end position="39"/>
    </location>
</feature>